<name>A0ABY2ACP0_9ACTN</name>
<comment type="caution">
    <text evidence="1">The sequence shown here is derived from an EMBL/GenBank/DDBJ whole genome shotgun (WGS) entry which is preliminary data.</text>
</comment>
<organism evidence="1 2">
    <name type="scientific">Kribbella speibonae</name>
    <dbReference type="NCBI Taxonomy" id="1572660"/>
    <lineage>
        <taxon>Bacteria</taxon>
        <taxon>Bacillati</taxon>
        <taxon>Actinomycetota</taxon>
        <taxon>Actinomycetes</taxon>
        <taxon>Propionibacteriales</taxon>
        <taxon>Kribbellaceae</taxon>
        <taxon>Kribbella</taxon>
    </lineage>
</organism>
<evidence type="ECO:0000313" key="2">
    <source>
        <dbReference type="Proteomes" id="UP000292385"/>
    </source>
</evidence>
<gene>
    <name evidence="1" type="ORF">E0H58_01475</name>
</gene>
<dbReference type="Proteomes" id="UP000292385">
    <property type="component" value="Unassembled WGS sequence"/>
</dbReference>
<dbReference type="Gene3D" id="1.10.3230.30">
    <property type="entry name" value="Phage gp6-like head-tail connector protein"/>
    <property type="match status" value="1"/>
</dbReference>
<proteinExistence type="predicted"/>
<dbReference type="EMBL" id="SJJY01000001">
    <property type="protein sequence ID" value="TCC26727.1"/>
    <property type="molecule type" value="Genomic_DNA"/>
</dbReference>
<evidence type="ECO:0000313" key="1">
    <source>
        <dbReference type="EMBL" id="TCC26727.1"/>
    </source>
</evidence>
<sequence>MAWAPDYVTATDLKGFLDIPDTTDDAKLAFAITAASRAIDKHCNRQFGLLSAVEDRVYTARWDVALGKYVLDLDDLMTTTGLVITAAAAVTDYTLRPSNADLNGKPWTRLVLNSGGRASLDGVTVTAKFGWTAVPVAIKQAAVLQASRLFKRKDAAFGVAGSPELGSELRLLAKVDPDVAVVLGPYQRRRKVG</sequence>
<keyword evidence="2" id="KW-1185">Reference proteome</keyword>
<reference evidence="1 2" key="1">
    <citation type="submission" date="2019-02" db="EMBL/GenBank/DDBJ databases">
        <title>Kribbella capetownensis sp. nov. and Kribbella speibonae sp. nov., isolated from soil.</title>
        <authorList>
            <person name="Curtis S.M."/>
            <person name="Norton I."/>
            <person name="Everest G.J."/>
            <person name="Meyers P.R."/>
        </authorList>
    </citation>
    <scope>NUCLEOTIDE SEQUENCE [LARGE SCALE GENOMIC DNA]</scope>
    <source>
        <strain evidence="1 2">SK5</strain>
    </source>
</reference>
<dbReference type="RefSeq" id="WP_131459384.1">
    <property type="nucleotide sequence ID" value="NZ_SJJY01000001.1"/>
</dbReference>
<accession>A0ABY2ACP0</accession>
<protein>
    <submittedName>
        <fullName evidence="1">Phage gp6-like head-tail connector protein</fullName>
    </submittedName>
</protein>